<protein>
    <submittedName>
        <fullName evidence="1">Uncharacterized protein</fullName>
    </submittedName>
</protein>
<gene>
    <name evidence="1" type="ORF">PSON_ATCC_30995.1.T0570201</name>
</gene>
<accession>A0A8S1NGY2</accession>
<organism evidence="1 2">
    <name type="scientific">Paramecium sonneborni</name>
    <dbReference type="NCBI Taxonomy" id="65129"/>
    <lineage>
        <taxon>Eukaryota</taxon>
        <taxon>Sar</taxon>
        <taxon>Alveolata</taxon>
        <taxon>Ciliophora</taxon>
        <taxon>Intramacronucleata</taxon>
        <taxon>Oligohymenophorea</taxon>
        <taxon>Peniculida</taxon>
        <taxon>Parameciidae</taxon>
        <taxon>Paramecium</taxon>
    </lineage>
</organism>
<comment type="caution">
    <text evidence="1">The sequence shown here is derived from an EMBL/GenBank/DDBJ whole genome shotgun (WGS) entry which is preliminary data.</text>
</comment>
<evidence type="ECO:0000313" key="2">
    <source>
        <dbReference type="Proteomes" id="UP000692954"/>
    </source>
</evidence>
<dbReference type="OrthoDB" id="293593at2759"/>
<dbReference type="AlphaFoldDB" id="A0A8S1NGY2"/>
<evidence type="ECO:0000313" key="1">
    <source>
        <dbReference type="EMBL" id="CAD8091302.1"/>
    </source>
</evidence>
<name>A0A8S1NGY2_9CILI</name>
<sequence>MKRQINSALKSRQTPQSITRLKSAVQFKFQTETPQCRTSIANMDRIQTGTTMHTQYKTNFSTREDEVIKTQVSEGNLSKVTNLRIRIDPKSETDVKMQNYFYNNQPFKVQSNMNIITKSSQKLVVTSDNLQTLEVKRKMKYDPLIRQQVFLFKIKAIKNPLLQKFLRFLVSKEKQFIDMIKFKQNQQTIDIIQDLIEMAIGTQISLVVVEVLLFCSQALEHSGLIELSIHLYNQTRLLCNHSKQQYDIQKMKAFIGLSNCAVTYESYEIAIKFLKKCIQYAWLNNNLEIENQVYQKMGICYFYMGNIEKASFYHERSITYDFEVEDSPLRKLSCDTLKIYLNKHYSRNYAEFVNNALLSKMNFQIPIDIKQCQENLMNLTDLTQSPRVHLSTEGSRKMSISGENCELSCLKINGMRLLKDILSQQEFDFQVYTPKHSFRTESKCFEHLNNKKIHPKDIYHDAKYKTNPFVIDDLGIIKSKKSSQAENMSKYKLPLDQQIEIRLQQKFELNLQEKIQHFVGSSHQKMEQKNKILLTHKNQENSKKNKQMDEIKKFNAVAQLYQNLISKLIG</sequence>
<proteinExistence type="predicted"/>
<keyword evidence="2" id="KW-1185">Reference proteome</keyword>
<dbReference type="EMBL" id="CAJJDN010000057">
    <property type="protein sequence ID" value="CAD8091302.1"/>
    <property type="molecule type" value="Genomic_DNA"/>
</dbReference>
<reference evidence="1" key="1">
    <citation type="submission" date="2021-01" db="EMBL/GenBank/DDBJ databases">
        <authorList>
            <consortium name="Genoscope - CEA"/>
            <person name="William W."/>
        </authorList>
    </citation>
    <scope>NUCLEOTIDE SEQUENCE</scope>
</reference>
<dbReference type="Proteomes" id="UP000692954">
    <property type="component" value="Unassembled WGS sequence"/>
</dbReference>